<accession>A0AA35ZK01</accession>
<reference evidence="1" key="1">
    <citation type="submission" date="2023-04" db="EMBL/GenBank/DDBJ databases">
        <authorList>
            <person name="Vijverberg K."/>
            <person name="Xiong W."/>
            <person name="Schranz E."/>
        </authorList>
    </citation>
    <scope>NUCLEOTIDE SEQUENCE</scope>
</reference>
<dbReference type="Pfam" id="PF12796">
    <property type="entry name" value="Ank_2"/>
    <property type="match status" value="1"/>
</dbReference>
<proteinExistence type="predicted"/>
<dbReference type="InterPro" id="IPR002110">
    <property type="entry name" value="Ankyrin_rpt"/>
</dbReference>
<dbReference type="Gene3D" id="1.25.40.20">
    <property type="entry name" value="Ankyrin repeat-containing domain"/>
    <property type="match status" value="1"/>
</dbReference>
<keyword evidence="2" id="KW-1185">Reference proteome</keyword>
<gene>
    <name evidence="1" type="ORF">LSALG_LOCUS32587</name>
</gene>
<organism evidence="1 2">
    <name type="scientific">Lactuca saligna</name>
    <name type="common">Willowleaf lettuce</name>
    <dbReference type="NCBI Taxonomy" id="75948"/>
    <lineage>
        <taxon>Eukaryota</taxon>
        <taxon>Viridiplantae</taxon>
        <taxon>Streptophyta</taxon>
        <taxon>Embryophyta</taxon>
        <taxon>Tracheophyta</taxon>
        <taxon>Spermatophyta</taxon>
        <taxon>Magnoliopsida</taxon>
        <taxon>eudicotyledons</taxon>
        <taxon>Gunneridae</taxon>
        <taxon>Pentapetalae</taxon>
        <taxon>asterids</taxon>
        <taxon>campanulids</taxon>
        <taxon>Asterales</taxon>
        <taxon>Asteraceae</taxon>
        <taxon>Cichorioideae</taxon>
        <taxon>Cichorieae</taxon>
        <taxon>Lactucinae</taxon>
        <taxon>Lactuca</taxon>
    </lineage>
</organism>
<dbReference type="AlphaFoldDB" id="A0AA35ZK01"/>
<dbReference type="InterPro" id="IPR036770">
    <property type="entry name" value="Ankyrin_rpt-contain_sf"/>
</dbReference>
<sequence length="150" mass="16949">MANLDGSTTLHIAAIVGNREAATVLIKNDKRLLEITDHKSQTHLDKAYQNMHLDTIDFLFKVGYDIIKDQKRTLRLEDSVIPGLKLGINLLVNAVSAKKYDLAAELVKTFPEFAVENDNVLLAIAKTFQWGWITGKHLYIQMSSQQTPWI</sequence>
<name>A0AA35ZK01_LACSI</name>
<dbReference type="Proteomes" id="UP001177003">
    <property type="component" value="Chromosome 7"/>
</dbReference>
<dbReference type="PANTHER" id="PTHR47303">
    <property type="match status" value="1"/>
</dbReference>
<dbReference type="EMBL" id="OX465083">
    <property type="protein sequence ID" value="CAI9293566.1"/>
    <property type="molecule type" value="Genomic_DNA"/>
</dbReference>
<dbReference type="SUPFAM" id="SSF48403">
    <property type="entry name" value="Ankyrin repeat"/>
    <property type="match status" value="1"/>
</dbReference>
<evidence type="ECO:0000313" key="1">
    <source>
        <dbReference type="EMBL" id="CAI9293566.1"/>
    </source>
</evidence>
<evidence type="ECO:0000313" key="2">
    <source>
        <dbReference type="Proteomes" id="UP001177003"/>
    </source>
</evidence>
<protein>
    <submittedName>
        <fullName evidence="1">Uncharacterized protein</fullName>
    </submittedName>
</protein>
<dbReference type="PANTHER" id="PTHR47303:SF1">
    <property type="entry name" value="NF-KAPPA-B INHIBITOR BETA"/>
    <property type="match status" value="1"/>
</dbReference>